<comment type="caution">
    <text evidence="1">The sequence shown here is derived from an EMBL/GenBank/DDBJ whole genome shotgun (WGS) entry which is preliminary data.</text>
</comment>
<name>A0A8S1SPX1_9CILI</name>
<dbReference type="OrthoDB" id="10338431at2759"/>
<sequence length="213" mass="24397">MMFQTKKSNIKFTVDQKFYTSIQKNVTDNRSDKGCSSKIPGNSYKMEKSCNPVHITKQSEPILKQIPSLINQRKISDNQQQANRTEVTKCYIGNSQLIQKLIQENIQLKEQNLAKDSIINQLITNNDTSQVNQLRASTSQTERQCNKLQNLQNKQKNSCKSMEELSSLGFTFCNTEHKNNILESGQVSIKSSKSPNKLPKEFQIIPSQKKYFV</sequence>
<dbReference type="Proteomes" id="UP000689195">
    <property type="component" value="Unassembled WGS sequence"/>
</dbReference>
<protein>
    <submittedName>
        <fullName evidence="1">Uncharacterized protein</fullName>
    </submittedName>
</protein>
<dbReference type="EMBL" id="CAJJDO010000009">
    <property type="protein sequence ID" value="CAD8140452.1"/>
    <property type="molecule type" value="Genomic_DNA"/>
</dbReference>
<dbReference type="AlphaFoldDB" id="A0A8S1SPX1"/>
<keyword evidence="2" id="KW-1185">Reference proteome</keyword>
<evidence type="ECO:0000313" key="1">
    <source>
        <dbReference type="EMBL" id="CAD8140452.1"/>
    </source>
</evidence>
<accession>A0A8S1SPX1</accession>
<gene>
    <name evidence="1" type="ORF">PPENT_87.1.T0090081</name>
</gene>
<proteinExistence type="predicted"/>
<reference evidence="1" key="1">
    <citation type="submission" date="2021-01" db="EMBL/GenBank/DDBJ databases">
        <authorList>
            <consortium name="Genoscope - CEA"/>
            <person name="William W."/>
        </authorList>
    </citation>
    <scope>NUCLEOTIDE SEQUENCE</scope>
</reference>
<organism evidence="1 2">
    <name type="scientific">Paramecium pentaurelia</name>
    <dbReference type="NCBI Taxonomy" id="43138"/>
    <lineage>
        <taxon>Eukaryota</taxon>
        <taxon>Sar</taxon>
        <taxon>Alveolata</taxon>
        <taxon>Ciliophora</taxon>
        <taxon>Intramacronucleata</taxon>
        <taxon>Oligohymenophorea</taxon>
        <taxon>Peniculida</taxon>
        <taxon>Parameciidae</taxon>
        <taxon>Paramecium</taxon>
    </lineage>
</organism>
<evidence type="ECO:0000313" key="2">
    <source>
        <dbReference type="Proteomes" id="UP000689195"/>
    </source>
</evidence>